<feature type="signal peptide" evidence="1">
    <location>
        <begin position="1"/>
        <end position="25"/>
    </location>
</feature>
<dbReference type="EMBL" id="CP013244">
    <property type="protein sequence ID" value="ANP45702.1"/>
    <property type="molecule type" value="Genomic_DNA"/>
</dbReference>
<dbReference type="KEGG" id="cbot:ATE48_07110"/>
<reference evidence="2 3" key="1">
    <citation type="submission" date="2015-11" db="EMBL/GenBank/DDBJ databases">
        <title>Whole-Genome Sequence of Candidatus Oderbacter manganicum from the National Park Lower Oder Valley, Germany.</title>
        <authorList>
            <person name="Braun B."/>
            <person name="Liere K."/>
            <person name="Szewzyk U."/>
        </authorList>
    </citation>
    <scope>NUCLEOTIDE SEQUENCE [LARGE SCALE GENOMIC DNA]</scope>
    <source>
        <strain evidence="2 3">OTSz_A_272</strain>
    </source>
</reference>
<keyword evidence="3" id="KW-1185">Reference proteome</keyword>
<dbReference type="InterPro" id="IPR010870">
    <property type="entry name" value="Porin_O/P"/>
</dbReference>
<feature type="chain" id="PRO_5008518775" description="Porin" evidence="1">
    <location>
        <begin position="26"/>
        <end position="387"/>
    </location>
</feature>
<accession>A0A1B1AGL0</accession>
<dbReference type="RefSeq" id="WP_066769452.1">
    <property type="nucleotide sequence ID" value="NZ_CP013244.1"/>
</dbReference>
<dbReference type="Pfam" id="PF07396">
    <property type="entry name" value="Porin_O_P"/>
    <property type="match status" value="1"/>
</dbReference>
<gene>
    <name evidence="2" type="ORF">ATE48_07110</name>
</gene>
<name>A0A1B1AGL0_9PROT</name>
<dbReference type="InterPro" id="IPR023614">
    <property type="entry name" value="Porin_dom_sf"/>
</dbReference>
<evidence type="ECO:0008006" key="4">
    <source>
        <dbReference type="Google" id="ProtNLM"/>
    </source>
</evidence>
<dbReference type="Proteomes" id="UP000092498">
    <property type="component" value="Chromosome"/>
</dbReference>
<dbReference type="SUPFAM" id="SSF56935">
    <property type="entry name" value="Porins"/>
    <property type="match status" value="1"/>
</dbReference>
<dbReference type="InParanoid" id="A0A1B1AGL0"/>
<dbReference type="AlphaFoldDB" id="A0A1B1AGL0"/>
<dbReference type="Gene3D" id="2.40.160.10">
    <property type="entry name" value="Porin"/>
    <property type="match status" value="1"/>
</dbReference>
<evidence type="ECO:0000313" key="2">
    <source>
        <dbReference type="EMBL" id="ANP45702.1"/>
    </source>
</evidence>
<organism evidence="2 3">
    <name type="scientific">Candidatus Viadribacter manganicus</name>
    <dbReference type="NCBI Taxonomy" id="1759059"/>
    <lineage>
        <taxon>Bacteria</taxon>
        <taxon>Pseudomonadati</taxon>
        <taxon>Pseudomonadota</taxon>
        <taxon>Alphaproteobacteria</taxon>
        <taxon>Hyphomonadales</taxon>
        <taxon>Hyphomonadaceae</taxon>
        <taxon>Candidatus Viadribacter</taxon>
    </lineage>
</organism>
<proteinExistence type="predicted"/>
<protein>
    <recommendedName>
        <fullName evidence="4">Porin</fullName>
    </recommendedName>
</protein>
<evidence type="ECO:0000313" key="3">
    <source>
        <dbReference type="Proteomes" id="UP000092498"/>
    </source>
</evidence>
<keyword evidence="1" id="KW-0732">Signal</keyword>
<evidence type="ECO:0000256" key="1">
    <source>
        <dbReference type="SAM" id="SignalP"/>
    </source>
</evidence>
<sequence length="387" mass="41491">MAISVRDVVGAAMLCCALGAGAAHADEGLEAGASGLSYEAGDFSINLGGRLHLDAAQVDDTGVDIDDEAVRRARLELSVRYDDWRLRVDREFSNGGGWRNVWLSYDVNDDLTIKAGNFIAPFSMEDVGSSNETMFMERSLVQALAPGFGVGLGASYEGRHFGLSGGYFTDAIDAEDNNPAEKGDGVSVRATWSPIERRQHTLHFGLGLDRREFASADTRTISSTPEASLAPVAITSGVLTNLDTSMSYNLEAAYSTGPFLVQAQFVSSNFERSIGADVTADGYYVQAGWVLTGEQRRYGDAVGVFAGPRPEHAWGALELAGRVSSLDLSEAGVGASGTADDYTVGLNWYLGRNFRLMGNFVHSEVDAINPALDRDIDIVQARAQLDF</sequence>
<dbReference type="STRING" id="1759059.ATE48_07110"/>